<evidence type="ECO:0000256" key="2">
    <source>
        <dbReference type="SAM" id="Phobius"/>
    </source>
</evidence>
<feature type="domain" description="PDZ" evidence="3">
    <location>
        <begin position="296"/>
        <end position="364"/>
    </location>
</feature>
<keyword evidence="2" id="KW-0472">Membrane</keyword>
<dbReference type="InterPro" id="IPR001478">
    <property type="entry name" value="PDZ"/>
</dbReference>
<keyword evidence="2" id="KW-1133">Transmembrane helix</keyword>
<dbReference type="SUPFAM" id="SSF50156">
    <property type="entry name" value="PDZ domain-like"/>
    <property type="match status" value="1"/>
</dbReference>
<feature type="transmembrane region" description="Helical" evidence="2">
    <location>
        <begin position="82"/>
        <end position="100"/>
    </location>
</feature>
<dbReference type="InterPro" id="IPR041489">
    <property type="entry name" value="PDZ_6"/>
</dbReference>
<sequence length="477" mass="50442">MNDMLELLASLGNAALHMLAQPFYYIALLFIGLYYRRQTLLERRLIHVKLHSWGREIWRAIWTGLAAGVLVSLAAMLLGVSVTGPAVVCIWVVSLVLLLFRVRYFCFAYSIGLLGIIQFALSFFPGFLPGGLGGEAVTAVRGMDIPALLALAAILHVVEALLARWQGPALATPLFLEGKRGRVVGGYRMEAFWPLPLFLLVPAGAGAGELPWPTLLGGGLGLVSLPVVIGFSQLTTGMLPKSKAARASGRLLLCGAVLLGLALLAARYSPLTLLAALAALLLHEGLVWYGALEERRSSPFFVHPPHGLKVLAVLPGSPAQELGILPGEILLKVNSEALTGKAQQLHEALRRSPAFCKLEVQNAAGESKYLQRAIYDGDHHLLGVILAPQPDEDTTAPEKPAGIVGIALMKTGARRRVSGASALPARRETAAAQETAASREAAAAQETAASREAAPALPALGTPGPLPGSGRAESAKR</sequence>
<protein>
    <recommendedName>
        <fullName evidence="3">PDZ domain-containing protein</fullName>
    </recommendedName>
</protein>
<evidence type="ECO:0000259" key="3">
    <source>
        <dbReference type="SMART" id="SM00228"/>
    </source>
</evidence>
<dbReference type="STRING" id="1333845.SAMN04487895_10265"/>
<gene>
    <name evidence="4" type="ORF">SAMN04487895_10265</name>
</gene>
<accession>A0A1H8I4C5</accession>
<reference evidence="4 5" key="1">
    <citation type="submission" date="2016-10" db="EMBL/GenBank/DDBJ databases">
        <authorList>
            <person name="de Groot N.N."/>
        </authorList>
    </citation>
    <scope>NUCLEOTIDE SEQUENCE [LARGE SCALE GENOMIC DNA]</scope>
    <source>
        <strain evidence="4 5">CGMCC 1.10238</strain>
    </source>
</reference>
<evidence type="ECO:0000313" key="5">
    <source>
        <dbReference type="Proteomes" id="UP000198809"/>
    </source>
</evidence>
<feature type="transmembrane region" description="Helical" evidence="2">
    <location>
        <begin position="56"/>
        <end position="76"/>
    </location>
</feature>
<feature type="transmembrane region" description="Helical" evidence="2">
    <location>
        <begin position="14"/>
        <end position="35"/>
    </location>
</feature>
<feature type="transmembrane region" description="Helical" evidence="2">
    <location>
        <begin position="219"/>
        <end position="239"/>
    </location>
</feature>
<dbReference type="Gene3D" id="2.30.42.10">
    <property type="match status" value="1"/>
</dbReference>
<dbReference type="Pfam" id="PF17820">
    <property type="entry name" value="PDZ_6"/>
    <property type="match status" value="1"/>
</dbReference>
<dbReference type="Proteomes" id="UP000198809">
    <property type="component" value="Unassembled WGS sequence"/>
</dbReference>
<evidence type="ECO:0000313" key="4">
    <source>
        <dbReference type="EMBL" id="SEN63214.1"/>
    </source>
</evidence>
<feature type="compositionally biased region" description="Low complexity" evidence="1">
    <location>
        <begin position="430"/>
        <end position="463"/>
    </location>
</feature>
<evidence type="ECO:0000256" key="1">
    <source>
        <dbReference type="SAM" id="MobiDB-lite"/>
    </source>
</evidence>
<feature type="transmembrane region" description="Helical" evidence="2">
    <location>
        <begin position="107"/>
        <end position="127"/>
    </location>
</feature>
<dbReference type="AlphaFoldDB" id="A0A1H8I4C5"/>
<feature type="transmembrane region" description="Helical" evidence="2">
    <location>
        <begin position="186"/>
        <end position="207"/>
    </location>
</feature>
<feature type="transmembrane region" description="Helical" evidence="2">
    <location>
        <begin position="274"/>
        <end position="292"/>
    </location>
</feature>
<organism evidence="4 5">
    <name type="scientific">Paenibacillus sophorae</name>
    <dbReference type="NCBI Taxonomy" id="1333845"/>
    <lineage>
        <taxon>Bacteria</taxon>
        <taxon>Bacillati</taxon>
        <taxon>Bacillota</taxon>
        <taxon>Bacilli</taxon>
        <taxon>Bacillales</taxon>
        <taxon>Paenibacillaceae</taxon>
        <taxon>Paenibacillus</taxon>
    </lineage>
</organism>
<feature type="region of interest" description="Disordered" evidence="1">
    <location>
        <begin position="419"/>
        <end position="477"/>
    </location>
</feature>
<name>A0A1H8I4C5_9BACL</name>
<feature type="transmembrane region" description="Helical" evidence="2">
    <location>
        <begin position="147"/>
        <end position="165"/>
    </location>
</feature>
<proteinExistence type="predicted"/>
<dbReference type="InterPro" id="IPR036034">
    <property type="entry name" value="PDZ_sf"/>
</dbReference>
<feature type="transmembrane region" description="Helical" evidence="2">
    <location>
        <begin position="251"/>
        <end position="268"/>
    </location>
</feature>
<keyword evidence="2" id="KW-0812">Transmembrane</keyword>
<dbReference type="SMART" id="SM00228">
    <property type="entry name" value="PDZ"/>
    <property type="match status" value="1"/>
</dbReference>
<dbReference type="EMBL" id="FODH01000002">
    <property type="protein sequence ID" value="SEN63214.1"/>
    <property type="molecule type" value="Genomic_DNA"/>
</dbReference>